<keyword evidence="2" id="KW-0560">Oxidoreductase</keyword>
<dbReference type="GO" id="GO:0102389">
    <property type="term" value="F:polyprenol reductase activity"/>
    <property type="evidence" value="ECO:0000318"/>
    <property type="project" value="GO_Central"/>
</dbReference>
<keyword evidence="3" id="KW-1185">Reference proteome</keyword>
<dbReference type="PANTHER" id="PTHR14624">
    <property type="entry name" value="DFG10 PROTEIN"/>
    <property type="match status" value="1"/>
</dbReference>
<reference evidence="2" key="1">
    <citation type="journal article" date="2017" name="Nature">
        <title>The sunflower genome provides insights into oil metabolism, flowering and Asterid evolution.</title>
        <authorList>
            <person name="Badouin H."/>
            <person name="Gouzy J."/>
            <person name="Grassa C.J."/>
            <person name="Murat F."/>
            <person name="Staton S.E."/>
            <person name="Cottret L."/>
            <person name="Lelandais-Briere C."/>
            <person name="Owens G.L."/>
            <person name="Carrere S."/>
            <person name="Mayjonade B."/>
            <person name="Legrand L."/>
            <person name="Gill N."/>
            <person name="Kane N.C."/>
            <person name="Bowers J.E."/>
            <person name="Hubner S."/>
            <person name="Bellec A."/>
            <person name="Berard A."/>
            <person name="Berges H."/>
            <person name="Blanchet N."/>
            <person name="Boniface M.C."/>
            <person name="Brunel D."/>
            <person name="Catrice O."/>
            <person name="Chaidir N."/>
            <person name="Claudel C."/>
            <person name="Donnadieu C."/>
            <person name="Faraut T."/>
            <person name="Fievet G."/>
            <person name="Helmstetter N."/>
            <person name="King M."/>
            <person name="Knapp S.J."/>
            <person name="Lai Z."/>
            <person name="Le Paslier M.C."/>
            <person name="Lippi Y."/>
            <person name="Lorenzon L."/>
            <person name="Mandel J.R."/>
            <person name="Marage G."/>
            <person name="Marchand G."/>
            <person name="Marquand E."/>
            <person name="Bret-Mestries E."/>
            <person name="Morien E."/>
            <person name="Nambeesan S."/>
            <person name="Nguyen T."/>
            <person name="Pegot-Espagnet P."/>
            <person name="Pouilly N."/>
            <person name="Raftis F."/>
            <person name="Sallet E."/>
            <person name="Schiex T."/>
            <person name="Thomas J."/>
            <person name="Vandecasteele C."/>
            <person name="Vares D."/>
            <person name="Vear F."/>
            <person name="Vautrin S."/>
            <person name="Crespi M."/>
            <person name="Mangin B."/>
            <person name="Burke J.M."/>
            <person name="Salse J."/>
            <person name="Munos S."/>
            <person name="Vincourt P."/>
            <person name="Rieseberg L.H."/>
            <person name="Langlade N.B."/>
        </authorList>
    </citation>
    <scope>NUCLEOTIDE SEQUENCE</scope>
    <source>
        <tissue evidence="2">Leaves</tissue>
    </source>
</reference>
<dbReference type="AlphaFoldDB" id="A0A9K3GTU8"/>
<name>A0A9K3GTU8_HELAN</name>
<dbReference type="Gramene" id="mRNA:HanXRQr2_Chr17g0793321">
    <property type="protein sequence ID" value="mRNA:HanXRQr2_Chr17g0793321"/>
    <property type="gene ID" value="HanXRQr2_Chr17g0793321"/>
</dbReference>
<dbReference type="InterPro" id="IPR039698">
    <property type="entry name" value="Dfg10/SRD5A3"/>
</dbReference>
<dbReference type="EC" id="1.3.1.94" evidence="2"/>
<evidence type="ECO:0000256" key="1">
    <source>
        <dbReference type="SAM" id="Phobius"/>
    </source>
</evidence>
<feature type="transmembrane region" description="Helical" evidence="1">
    <location>
        <begin position="132"/>
        <end position="148"/>
    </location>
</feature>
<comment type="caution">
    <text evidence="2">The sequence shown here is derived from an EMBL/GenBank/DDBJ whole genome shotgun (WGS) entry which is preliminary data.</text>
</comment>
<feature type="transmembrane region" description="Helical" evidence="1">
    <location>
        <begin position="12"/>
        <end position="34"/>
    </location>
</feature>
<proteinExistence type="predicted"/>
<evidence type="ECO:0000313" key="2">
    <source>
        <dbReference type="EMBL" id="KAF5754618.1"/>
    </source>
</evidence>
<dbReference type="GO" id="GO:0160198">
    <property type="term" value="F:polyprenal reductase activity"/>
    <property type="evidence" value="ECO:0007669"/>
    <property type="project" value="UniProtKB-EC"/>
</dbReference>
<sequence>MEQVGLVTLLRAAWLLATLLIVAVWLPLPGFRWLRRAILELTKRGKISKSDSNLTVPHSFFSHFYVVGTLWTTMLLVAVWSYAMMIDQQDHLNKSLPVYDVWLSVFMLSLMEAQVVRRVYDSVNVFNYSPSARLHISGYLLGVFYYIATPLTLCCSITPEVFEFVKNLDITELNMLRTKFDIWLLLTPLLRL</sequence>
<reference evidence="2" key="2">
    <citation type="submission" date="2020-06" db="EMBL/GenBank/DDBJ databases">
        <title>Helianthus annuus Genome sequencing and assembly Release 2.</title>
        <authorList>
            <person name="Gouzy J."/>
            <person name="Langlade N."/>
            <person name="Munos S."/>
        </authorList>
    </citation>
    <scope>NUCLEOTIDE SEQUENCE</scope>
    <source>
        <tissue evidence="2">Leaves</tissue>
    </source>
</reference>
<feature type="transmembrane region" description="Helical" evidence="1">
    <location>
        <begin position="55"/>
        <end position="81"/>
    </location>
</feature>
<keyword evidence="1" id="KW-1133">Transmembrane helix</keyword>
<evidence type="ECO:0000313" key="3">
    <source>
        <dbReference type="Proteomes" id="UP000215914"/>
    </source>
</evidence>
<dbReference type="Proteomes" id="UP000215914">
    <property type="component" value="Unassembled WGS sequence"/>
</dbReference>
<dbReference type="PANTHER" id="PTHR14624:SF0">
    <property type="entry name" value="POLYPRENOL REDUCTASE"/>
    <property type="match status" value="1"/>
</dbReference>
<dbReference type="EMBL" id="MNCJ02000332">
    <property type="protein sequence ID" value="KAF5754618.1"/>
    <property type="molecule type" value="Genomic_DNA"/>
</dbReference>
<dbReference type="GO" id="GO:0006488">
    <property type="term" value="P:dolichol-linked oligosaccharide biosynthetic process"/>
    <property type="evidence" value="ECO:0007669"/>
    <property type="project" value="InterPro"/>
</dbReference>
<keyword evidence="1" id="KW-0472">Membrane</keyword>
<dbReference type="GO" id="GO:0005783">
    <property type="term" value="C:endoplasmic reticulum"/>
    <property type="evidence" value="ECO:0000318"/>
    <property type="project" value="GO_Central"/>
</dbReference>
<keyword evidence="1" id="KW-0812">Transmembrane</keyword>
<protein>
    <submittedName>
        <fullName evidence="2">Polyprenol reductase</fullName>
        <ecNumber evidence="2">1.3.1.94</ecNumber>
    </submittedName>
</protein>
<accession>A0A9K3GTU8</accession>
<gene>
    <name evidence="2" type="ORF">HanXRQr2_Chr17g0793321</name>
</gene>
<feature type="transmembrane region" description="Helical" evidence="1">
    <location>
        <begin position="101"/>
        <end position="120"/>
    </location>
</feature>
<organism evidence="2 3">
    <name type="scientific">Helianthus annuus</name>
    <name type="common">Common sunflower</name>
    <dbReference type="NCBI Taxonomy" id="4232"/>
    <lineage>
        <taxon>Eukaryota</taxon>
        <taxon>Viridiplantae</taxon>
        <taxon>Streptophyta</taxon>
        <taxon>Embryophyta</taxon>
        <taxon>Tracheophyta</taxon>
        <taxon>Spermatophyta</taxon>
        <taxon>Magnoliopsida</taxon>
        <taxon>eudicotyledons</taxon>
        <taxon>Gunneridae</taxon>
        <taxon>Pentapetalae</taxon>
        <taxon>asterids</taxon>
        <taxon>campanulids</taxon>
        <taxon>Asterales</taxon>
        <taxon>Asteraceae</taxon>
        <taxon>Asteroideae</taxon>
        <taxon>Heliantheae alliance</taxon>
        <taxon>Heliantheae</taxon>
        <taxon>Helianthus</taxon>
    </lineage>
</organism>